<evidence type="ECO:0000313" key="2">
    <source>
        <dbReference type="EMBL" id="THH06527.1"/>
    </source>
</evidence>
<keyword evidence="3" id="KW-1185">Reference proteome</keyword>
<feature type="compositionally biased region" description="Basic and acidic residues" evidence="1">
    <location>
        <begin position="53"/>
        <end position="73"/>
    </location>
</feature>
<evidence type="ECO:0000256" key="1">
    <source>
        <dbReference type="SAM" id="MobiDB-lite"/>
    </source>
</evidence>
<feature type="region of interest" description="Disordered" evidence="1">
    <location>
        <begin position="1"/>
        <end position="148"/>
    </location>
</feature>
<proteinExistence type="predicted"/>
<feature type="compositionally biased region" description="Basic and acidic residues" evidence="1">
    <location>
        <begin position="134"/>
        <end position="146"/>
    </location>
</feature>
<organism evidence="2 3">
    <name type="scientific">Bondarzewia mesenterica</name>
    <dbReference type="NCBI Taxonomy" id="1095465"/>
    <lineage>
        <taxon>Eukaryota</taxon>
        <taxon>Fungi</taxon>
        <taxon>Dikarya</taxon>
        <taxon>Basidiomycota</taxon>
        <taxon>Agaricomycotina</taxon>
        <taxon>Agaricomycetes</taxon>
        <taxon>Russulales</taxon>
        <taxon>Bondarzewiaceae</taxon>
        <taxon>Bondarzewia</taxon>
    </lineage>
</organism>
<feature type="compositionally biased region" description="Basic and acidic residues" evidence="1">
    <location>
        <begin position="23"/>
        <end position="46"/>
    </location>
</feature>
<evidence type="ECO:0000313" key="3">
    <source>
        <dbReference type="Proteomes" id="UP000310158"/>
    </source>
</evidence>
<gene>
    <name evidence="2" type="ORF">EW146_g9585</name>
</gene>
<accession>A0A4S4L5H7</accession>
<dbReference type="EMBL" id="SGPL01000869">
    <property type="protein sequence ID" value="THH06527.1"/>
    <property type="molecule type" value="Genomic_DNA"/>
</dbReference>
<reference evidence="2 3" key="1">
    <citation type="submission" date="2019-02" db="EMBL/GenBank/DDBJ databases">
        <title>Genome sequencing of the rare red list fungi Bondarzewia mesenterica.</title>
        <authorList>
            <person name="Buettner E."/>
            <person name="Kellner H."/>
        </authorList>
    </citation>
    <scope>NUCLEOTIDE SEQUENCE [LARGE SCALE GENOMIC DNA]</scope>
    <source>
        <strain evidence="2 3">DSM 108281</strain>
    </source>
</reference>
<protein>
    <submittedName>
        <fullName evidence="2">Uncharacterized protein</fullName>
    </submittedName>
</protein>
<sequence>MPKERSESRTTSSPLARKILPFQKREHGEREEDEPHGAHQHGHDQVDDVEPADVERVAEHAQRRDPSHCRSVESKSSQPVSQGDGGGGRTVRERQRPAYRTSKKKREKSALLVKLEPVREDAEEEEKDGEAEEEQSRKDARREPDLARQWGYQIVLRKALS</sequence>
<dbReference type="Proteomes" id="UP000310158">
    <property type="component" value="Unassembled WGS sequence"/>
</dbReference>
<name>A0A4S4L5H7_9AGAM</name>
<dbReference type="AlphaFoldDB" id="A0A4S4L5H7"/>
<comment type="caution">
    <text evidence="2">The sequence shown here is derived from an EMBL/GenBank/DDBJ whole genome shotgun (WGS) entry which is preliminary data.</text>
</comment>
<feature type="compositionally biased region" description="Acidic residues" evidence="1">
    <location>
        <begin position="121"/>
        <end position="133"/>
    </location>
</feature>